<evidence type="ECO:0000313" key="3">
    <source>
        <dbReference type="EMBL" id="MFD1106375.1"/>
    </source>
</evidence>
<feature type="transmembrane region" description="Helical" evidence="2">
    <location>
        <begin position="76"/>
        <end position="96"/>
    </location>
</feature>
<dbReference type="Gene3D" id="1.20.1250.20">
    <property type="entry name" value="MFS general substrate transporter like domains"/>
    <property type="match status" value="2"/>
</dbReference>
<dbReference type="InterPro" id="IPR036259">
    <property type="entry name" value="MFS_trans_sf"/>
</dbReference>
<gene>
    <name evidence="3" type="ORF">ACFQ24_16045</name>
</gene>
<feature type="transmembrane region" description="Helical" evidence="2">
    <location>
        <begin position="346"/>
        <end position="371"/>
    </location>
</feature>
<dbReference type="SUPFAM" id="SSF103473">
    <property type="entry name" value="MFS general substrate transporter"/>
    <property type="match status" value="1"/>
</dbReference>
<feature type="transmembrane region" description="Helical" evidence="2">
    <location>
        <begin position="5"/>
        <end position="25"/>
    </location>
</feature>
<keyword evidence="2" id="KW-0812">Transmembrane</keyword>
<comment type="caution">
    <text evidence="3">The sequence shown here is derived from an EMBL/GenBank/DDBJ whole genome shotgun (WGS) entry which is preliminary data.</text>
</comment>
<dbReference type="PANTHER" id="PTHR11328:SF24">
    <property type="entry name" value="MAJOR FACILITATOR SUPERFAMILY (MFS) PROFILE DOMAIN-CONTAINING PROTEIN"/>
    <property type="match status" value="1"/>
</dbReference>
<protein>
    <submittedName>
        <fullName evidence="3">MFS transporter</fullName>
    </submittedName>
</protein>
<proteinExistence type="inferred from homology"/>
<dbReference type="Pfam" id="PF13347">
    <property type="entry name" value="MFS_2"/>
    <property type="match status" value="1"/>
</dbReference>
<evidence type="ECO:0000256" key="2">
    <source>
        <dbReference type="SAM" id="Phobius"/>
    </source>
</evidence>
<name>A0ABW3P4T7_9SPHN</name>
<evidence type="ECO:0000256" key="1">
    <source>
        <dbReference type="ARBA" id="ARBA00009617"/>
    </source>
</evidence>
<feature type="transmembrane region" description="Helical" evidence="2">
    <location>
        <begin position="391"/>
        <end position="413"/>
    </location>
</feature>
<feature type="transmembrane region" description="Helical" evidence="2">
    <location>
        <begin position="102"/>
        <end position="126"/>
    </location>
</feature>
<dbReference type="Proteomes" id="UP001597203">
    <property type="component" value="Unassembled WGS sequence"/>
</dbReference>
<dbReference type="PANTHER" id="PTHR11328">
    <property type="entry name" value="MAJOR FACILITATOR SUPERFAMILY DOMAIN-CONTAINING PROTEIN"/>
    <property type="match status" value="1"/>
</dbReference>
<dbReference type="InterPro" id="IPR039672">
    <property type="entry name" value="MFS_2"/>
</dbReference>
<feature type="transmembrane region" description="Helical" evidence="2">
    <location>
        <begin position="215"/>
        <end position="240"/>
    </location>
</feature>
<feature type="transmembrane region" description="Helical" evidence="2">
    <location>
        <begin position="138"/>
        <end position="161"/>
    </location>
</feature>
<evidence type="ECO:0000313" key="4">
    <source>
        <dbReference type="Proteomes" id="UP001597203"/>
    </source>
</evidence>
<keyword evidence="2" id="KW-1133">Transmembrane helix</keyword>
<feature type="transmembrane region" description="Helical" evidence="2">
    <location>
        <begin position="252"/>
        <end position="272"/>
    </location>
</feature>
<dbReference type="EMBL" id="JBHTLS010000132">
    <property type="protein sequence ID" value="MFD1106375.1"/>
    <property type="molecule type" value="Genomic_DNA"/>
</dbReference>
<keyword evidence="2" id="KW-0472">Membrane</keyword>
<feature type="transmembrane region" description="Helical" evidence="2">
    <location>
        <begin position="308"/>
        <end position="325"/>
    </location>
</feature>
<keyword evidence="4" id="KW-1185">Reference proteome</keyword>
<comment type="similarity">
    <text evidence="1">Belongs to the sodium:galactoside symporter (TC 2.A.2) family.</text>
</comment>
<accession>A0ABW3P4T7</accession>
<sequence length="418" mass="43251">MKGGLLRAGFAAPAIGLAGLSLPLLTYLPSFYAGLGVPLASIGAVFLLVRILDMAVDPLIGVAVDRTGALQRHRTWLLLATPALMAGTAMLFFPPANVGASWLLAALLLTYVGYSAYGIAHLGWGCALAEDRDGRNWLFGWAQAAHVAGVLIPAIIPLFVATDPARAATPTSLFILIALLAGVVVACLILPLPTKQGSGQRARLRDVMALVAQPSMLRLLAVDMLTGMAVFTCGTLFFLYFGARALEGKTAAMLFLLTNLGSLPGALLWAWLGGRIGKAPAAGVAFVAFALLLALIALLPAAPGVRTATLLLLFGATLCAGPVLIRSMLADVAEVERQAHGVDQSGLIAALFLSSNKLGMAIGPGIAFMLLDRAGFVPGAPTQAPAALAMLDMLAIWAPASIALLSTALILPLRRPLS</sequence>
<dbReference type="RefSeq" id="WP_380913016.1">
    <property type="nucleotide sequence ID" value="NZ_JBHTLS010000132.1"/>
</dbReference>
<organism evidence="3 4">
    <name type="scientific">Sphingobium olei</name>
    <dbReference type="NCBI Taxonomy" id="420955"/>
    <lineage>
        <taxon>Bacteria</taxon>
        <taxon>Pseudomonadati</taxon>
        <taxon>Pseudomonadota</taxon>
        <taxon>Alphaproteobacteria</taxon>
        <taxon>Sphingomonadales</taxon>
        <taxon>Sphingomonadaceae</taxon>
        <taxon>Sphingobium</taxon>
    </lineage>
</organism>
<feature type="transmembrane region" description="Helical" evidence="2">
    <location>
        <begin position="173"/>
        <end position="194"/>
    </location>
</feature>
<feature type="transmembrane region" description="Helical" evidence="2">
    <location>
        <begin position="284"/>
        <end position="302"/>
    </location>
</feature>
<reference evidence="4" key="1">
    <citation type="journal article" date="2019" name="Int. J. Syst. Evol. Microbiol.">
        <title>The Global Catalogue of Microorganisms (GCM) 10K type strain sequencing project: providing services to taxonomists for standard genome sequencing and annotation.</title>
        <authorList>
            <consortium name="The Broad Institute Genomics Platform"/>
            <consortium name="The Broad Institute Genome Sequencing Center for Infectious Disease"/>
            <person name="Wu L."/>
            <person name="Ma J."/>
        </authorList>
    </citation>
    <scope>NUCLEOTIDE SEQUENCE [LARGE SCALE GENOMIC DNA]</scope>
    <source>
        <strain evidence="4">CCUG 54329</strain>
    </source>
</reference>